<keyword evidence="3" id="KW-1185">Reference proteome</keyword>
<organism evidence="2 3">
    <name type="scientific">Tenebrio molitor</name>
    <name type="common">Yellow mealworm beetle</name>
    <dbReference type="NCBI Taxonomy" id="7067"/>
    <lineage>
        <taxon>Eukaryota</taxon>
        <taxon>Metazoa</taxon>
        <taxon>Ecdysozoa</taxon>
        <taxon>Arthropoda</taxon>
        <taxon>Hexapoda</taxon>
        <taxon>Insecta</taxon>
        <taxon>Pterygota</taxon>
        <taxon>Neoptera</taxon>
        <taxon>Endopterygota</taxon>
        <taxon>Coleoptera</taxon>
        <taxon>Polyphaga</taxon>
        <taxon>Cucujiformia</taxon>
        <taxon>Tenebrionidae</taxon>
        <taxon>Tenebrio</taxon>
    </lineage>
</organism>
<sequence length="404" mass="46606">MHSPHAASAEKDRQCKRAVLTVLASTLQLSPHRLKTRRTSLRFGPQMYDLCIWLPPTAIPKDVSHQRQVPSCHEPKVFHPNLVRGSVEAVDAAEIMAQDKVKKKEQLKKRDKNCKSQIVQRVADSHFEYVKDKETAFEIWTKLKNTFERQSLGGELLLRKELLLMKYSPAKETLETHFLKFDRVMRDLRSTGAKMEEQDIVCHLLLTMPGKYDSVITALETLSSEKLTLSFMRTRLPDEDMKREGKQRKNKTETQPPLAFATPEGTKQKWKHERLEINLLSVRTLEMQGLAVVFKQGCGRILKGDKIIGIAQCRNKLYELKLQENVEVANLSKTDGSAKLWHHRHGQRGNSKLQKLSQIVDGVESKRKSRTRKNDHEQIDHWNLYTVIYLDLSLQNPTTKRNTS</sequence>
<evidence type="ECO:0000256" key="1">
    <source>
        <dbReference type="SAM" id="MobiDB-lite"/>
    </source>
</evidence>
<gene>
    <name evidence="2" type="ORF">GEV33_013946</name>
</gene>
<reference evidence="2" key="1">
    <citation type="journal article" date="2020" name="J Insects Food Feed">
        <title>The yellow mealworm (Tenebrio molitor) genome: a resource for the emerging insects as food and feed industry.</title>
        <authorList>
            <person name="Eriksson T."/>
            <person name="Andere A."/>
            <person name="Kelstrup H."/>
            <person name="Emery V."/>
            <person name="Picard C."/>
        </authorList>
    </citation>
    <scope>NUCLEOTIDE SEQUENCE</scope>
    <source>
        <strain evidence="2">Stoneville</strain>
        <tissue evidence="2">Whole head</tissue>
    </source>
</reference>
<dbReference type="EMBL" id="JABDTM020028491">
    <property type="protein sequence ID" value="KAH0808845.1"/>
    <property type="molecule type" value="Genomic_DNA"/>
</dbReference>
<name>A0A8J6H672_TENMO</name>
<reference evidence="2" key="2">
    <citation type="submission" date="2021-08" db="EMBL/GenBank/DDBJ databases">
        <authorList>
            <person name="Eriksson T."/>
        </authorList>
    </citation>
    <scope>NUCLEOTIDE SEQUENCE</scope>
    <source>
        <strain evidence="2">Stoneville</strain>
        <tissue evidence="2">Whole head</tissue>
    </source>
</reference>
<comment type="caution">
    <text evidence="2">The sequence shown here is derived from an EMBL/GenBank/DDBJ whole genome shotgun (WGS) entry which is preliminary data.</text>
</comment>
<protein>
    <submittedName>
        <fullName evidence="2">Uncharacterized protein</fullName>
    </submittedName>
</protein>
<dbReference type="Pfam" id="PF14223">
    <property type="entry name" value="Retrotran_gag_2"/>
    <property type="match status" value="1"/>
</dbReference>
<evidence type="ECO:0000313" key="2">
    <source>
        <dbReference type="EMBL" id="KAH0808845.1"/>
    </source>
</evidence>
<feature type="region of interest" description="Disordered" evidence="1">
    <location>
        <begin position="238"/>
        <end position="265"/>
    </location>
</feature>
<evidence type="ECO:0000313" key="3">
    <source>
        <dbReference type="Proteomes" id="UP000719412"/>
    </source>
</evidence>
<dbReference type="Proteomes" id="UP000719412">
    <property type="component" value="Unassembled WGS sequence"/>
</dbReference>
<accession>A0A8J6H672</accession>
<dbReference type="AlphaFoldDB" id="A0A8J6H672"/>
<proteinExistence type="predicted"/>